<accession>A0A8S1W6P9</accession>
<feature type="binding site" evidence="7 9">
    <location>
        <position position="57"/>
    </location>
    <ligand>
        <name>ATP</name>
        <dbReference type="ChEBI" id="CHEBI:30616"/>
    </ligand>
</feature>
<evidence type="ECO:0000256" key="3">
    <source>
        <dbReference type="ARBA" id="ARBA00022741"/>
    </source>
</evidence>
<evidence type="ECO:0000256" key="1">
    <source>
        <dbReference type="ARBA" id="ARBA00022527"/>
    </source>
</evidence>
<proteinExistence type="inferred from homology"/>
<evidence type="ECO:0000313" key="12">
    <source>
        <dbReference type="EMBL" id="CAD8181586.1"/>
    </source>
</evidence>
<evidence type="ECO:0000259" key="11">
    <source>
        <dbReference type="PROSITE" id="PS50011"/>
    </source>
</evidence>
<feature type="cross-link" description="Glycyl lysine isopeptide (Lys-Gly) (interchain with G-Cter in SUMO2)" evidence="8">
    <location>
        <position position="153"/>
    </location>
</feature>
<dbReference type="FunFam" id="3.30.200.20:FF:000042">
    <property type="entry name" value="Aurora kinase A"/>
    <property type="match status" value="1"/>
</dbReference>
<feature type="active site" description="Proton acceptor" evidence="6">
    <location>
        <position position="151"/>
    </location>
</feature>
<feature type="domain" description="Protein kinase" evidence="11">
    <location>
        <begin position="28"/>
        <end position="278"/>
    </location>
</feature>
<keyword evidence="5 7" id="KW-0067">ATP-binding</keyword>
<dbReference type="OrthoDB" id="541276at2759"/>
<dbReference type="InterPro" id="IPR030616">
    <property type="entry name" value="Aur-like"/>
</dbReference>
<dbReference type="EMBL" id="CAJJDO010000076">
    <property type="protein sequence ID" value="CAD8181586.1"/>
    <property type="molecule type" value="Genomic_DNA"/>
</dbReference>
<keyword evidence="3 7" id="KW-0547">Nucleotide-binding</keyword>
<dbReference type="PROSITE" id="PS00107">
    <property type="entry name" value="PROTEIN_KINASE_ATP"/>
    <property type="match status" value="1"/>
</dbReference>
<dbReference type="SMART" id="SM00220">
    <property type="entry name" value="S_TKc"/>
    <property type="match status" value="1"/>
</dbReference>
<gene>
    <name evidence="12" type="ORF">PPENT_87.1.T0760217</name>
</gene>
<dbReference type="PROSITE" id="PS50011">
    <property type="entry name" value="PROTEIN_KINASE_DOM"/>
    <property type="match status" value="1"/>
</dbReference>
<dbReference type="FunFam" id="1.10.510.10:FF:000673">
    <property type="entry name" value="CAMK family protein kinase"/>
    <property type="match status" value="1"/>
</dbReference>
<evidence type="ECO:0000313" key="13">
    <source>
        <dbReference type="Proteomes" id="UP000689195"/>
    </source>
</evidence>
<dbReference type="InterPro" id="IPR000719">
    <property type="entry name" value="Prot_kinase_dom"/>
</dbReference>
<dbReference type="PROSITE" id="PS00108">
    <property type="entry name" value="PROTEIN_KINASE_ST"/>
    <property type="match status" value="1"/>
</dbReference>
<evidence type="ECO:0000256" key="9">
    <source>
        <dbReference type="PROSITE-ProRule" id="PRU10141"/>
    </source>
</evidence>
<evidence type="ECO:0000256" key="2">
    <source>
        <dbReference type="ARBA" id="ARBA00022679"/>
    </source>
</evidence>
<evidence type="ECO:0000256" key="4">
    <source>
        <dbReference type="ARBA" id="ARBA00022777"/>
    </source>
</evidence>
<keyword evidence="13" id="KW-1185">Reference proteome</keyword>
<dbReference type="GO" id="GO:0004674">
    <property type="term" value="F:protein serine/threonine kinase activity"/>
    <property type="evidence" value="ECO:0007669"/>
    <property type="project" value="UniProtKB-KW"/>
</dbReference>
<keyword evidence="1 10" id="KW-0723">Serine/threonine-protein kinase</keyword>
<dbReference type="AlphaFoldDB" id="A0A8S1W6P9"/>
<comment type="similarity">
    <text evidence="10">Belongs to the protein kinase superfamily.</text>
</comment>
<evidence type="ECO:0000256" key="5">
    <source>
        <dbReference type="ARBA" id="ARBA00022840"/>
    </source>
</evidence>
<evidence type="ECO:0000256" key="8">
    <source>
        <dbReference type="PIRSR" id="PIRSR630616-3"/>
    </source>
</evidence>
<dbReference type="Proteomes" id="UP000689195">
    <property type="component" value="Unassembled WGS sequence"/>
</dbReference>
<evidence type="ECO:0000256" key="7">
    <source>
        <dbReference type="PIRSR" id="PIRSR630616-2"/>
    </source>
</evidence>
<dbReference type="PANTHER" id="PTHR24350">
    <property type="entry name" value="SERINE/THREONINE-PROTEIN KINASE IAL-RELATED"/>
    <property type="match status" value="1"/>
</dbReference>
<dbReference type="InterPro" id="IPR017441">
    <property type="entry name" value="Protein_kinase_ATP_BS"/>
</dbReference>
<keyword evidence="2" id="KW-0808">Transferase</keyword>
<protein>
    <recommendedName>
        <fullName evidence="11">Protein kinase domain-containing protein</fullName>
    </recommendedName>
</protein>
<dbReference type="Pfam" id="PF00069">
    <property type="entry name" value="Pkinase"/>
    <property type="match status" value="1"/>
</dbReference>
<keyword evidence="4" id="KW-0418">Kinase</keyword>
<reference evidence="12" key="1">
    <citation type="submission" date="2021-01" db="EMBL/GenBank/DDBJ databases">
        <authorList>
            <consortium name="Genoscope - CEA"/>
            <person name="William W."/>
        </authorList>
    </citation>
    <scope>NUCLEOTIDE SEQUENCE</scope>
</reference>
<dbReference type="GO" id="GO:0005524">
    <property type="term" value="F:ATP binding"/>
    <property type="evidence" value="ECO:0007669"/>
    <property type="project" value="UniProtKB-UniRule"/>
</dbReference>
<organism evidence="12 13">
    <name type="scientific">Paramecium pentaurelia</name>
    <dbReference type="NCBI Taxonomy" id="43138"/>
    <lineage>
        <taxon>Eukaryota</taxon>
        <taxon>Sar</taxon>
        <taxon>Alveolata</taxon>
        <taxon>Ciliophora</taxon>
        <taxon>Intramacronucleata</taxon>
        <taxon>Oligohymenophorea</taxon>
        <taxon>Peniculida</taxon>
        <taxon>Parameciidae</taxon>
        <taxon>Paramecium</taxon>
    </lineage>
</organism>
<evidence type="ECO:0000256" key="10">
    <source>
        <dbReference type="RuleBase" id="RU000304"/>
    </source>
</evidence>
<name>A0A8S1W6P9_9CILI</name>
<dbReference type="InterPro" id="IPR008271">
    <property type="entry name" value="Ser/Thr_kinase_AS"/>
</dbReference>
<feature type="binding site" evidence="7">
    <location>
        <position position="168"/>
    </location>
    <ligand>
        <name>ATP</name>
        <dbReference type="ChEBI" id="CHEBI:30616"/>
    </ligand>
</feature>
<sequence length="368" mass="43314">MYQYPFYTLSPQPSTVAPQKKLLKDQYEVLQIELGSGTYGKVKLALNHKINKKFAIKIISKSYMKQIFATQHILNELNYLQGCKHKNIVEYIEHFEDRDNIYIVLEYCEQGTLDELIKIKQKLTEEKAFHYFYQIAQAILYLHEKDIIHRDIKADNILLQNNNVKVCDFNWSIFLPNGGKAKPCVCGTTEYMPPEVITKQKHDKGVDIWSLGILLYYMLHGELLFRSKHKEELYEKICNKQQIKFNEKLSNECILLFQQMLAHQKRINIQQVLNSDWVIKMLKCKQNQNQLELTPIKCRSTAQESTRVSIVSDSSRFSNSKFTAKSLYTESPYKSKNQNQEIQHPMKVRSSALDQNNPAFRVEKRYFY</sequence>
<comment type="caution">
    <text evidence="12">The sequence shown here is derived from an EMBL/GenBank/DDBJ whole genome shotgun (WGS) entry which is preliminary data.</text>
</comment>
<evidence type="ECO:0000256" key="6">
    <source>
        <dbReference type="PIRSR" id="PIRSR630616-1"/>
    </source>
</evidence>